<accession>A0AAW1TEZ5</accession>
<sequence length="212" mass="22672">MPPRKKSSKRQSSQSASRVEGDSAGQELVITGEQAIQQAVTEAAGQQISNEPYEPPCTVGGLMAGLSGGALGYIIGFDFCHHGSPLCSSIMLLKAAQDERRCLEWRCSWRNHRACPWLEIRSLGSLAECSEPGRLFLCLRSARQQGRDTLGTCCLHRSEGLYAPEILATALVSCITAAAAAITIQRAGMQRLIQQLFEAAKTGAAAGHASAR</sequence>
<evidence type="ECO:0000256" key="1">
    <source>
        <dbReference type="SAM" id="MobiDB-lite"/>
    </source>
</evidence>
<proteinExistence type="predicted"/>
<dbReference type="Proteomes" id="UP001485043">
    <property type="component" value="Unassembled WGS sequence"/>
</dbReference>
<dbReference type="EMBL" id="JALJOV010000072">
    <property type="protein sequence ID" value="KAK9867651.1"/>
    <property type="molecule type" value="Genomic_DNA"/>
</dbReference>
<protein>
    <submittedName>
        <fullName evidence="2">Uncharacterized protein</fullName>
    </submittedName>
</protein>
<name>A0AAW1TEZ5_9CHLO</name>
<dbReference type="AlphaFoldDB" id="A0AAW1TEZ5"/>
<evidence type="ECO:0000313" key="2">
    <source>
        <dbReference type="EMBL" id="KAK9867651.1"/>
    </source>
</evidence>
<keyword evidence="3" id="KW-1185">Reference proteome</keyword>
<evidence type="ECO:0000313" key="3">
    <source>
        <dbReference type="Proteomes" id="UP001485043"/>
    </source>
</evidence>
<organism evidence="2 3">
    <name type="scientific">Apatococcus fuscideae</name>
    <dbReference type="NCBI Taxonomy" id="2026836"/>
    <lineage>
        <taxon>Eukaryota</taxon>
        <taxon>Viridiplantae</taxon>
        <taxon>Chlorophyta</taxon>
        <taxon>core chlorophytes</taxon>
        <taxon>Trebouxiophyceae</taxon>
        <taxon>Chlorellales</taxon>
        <taxon>Chlorellaceae</taxon>
        <taxon>Apatococcus</taxon>
    </lineage>
</organism>
<feature type="region of interest" description="Disordered" evidence="1">
    <location>
        <begin position="1"/>
        <end position="24"/>
    </location>
</feature>
<comment type="caution">
    <text evidence="2">The sequence shown here is derived from an EMBL/GenBank/DDBJ whole genome shotgun (WGS) entry which is preliminary data.</text>
</comment>
<reference evidence="2 3" key="1">
    <citation type="journal article" date="2024" name="Nat. Commun.">
        <title>Phylogenomics reveals the evolutionary origins of lichenization in chlorophyte algae.</title>
        <authorList>
            <person name="Puginier C."/>
            <person name="Libourel C."/>
            <person name="Otte J."/>
            <person name="Skaloud P."/>
            <person name="Haon M."/>
            <person name="Grisel S."/>
            <person name="Petersen M."/>
            <person name="Berrin J.G."/>
            <person name="Delaux P.M."/>
            <person name="Dal Grande F."/>
            <person name="Keller J."/>
        </authorList>
    </citation>
    <scope>NUCLEOTIDE SEQUENCE [LARGE SCALE GENOMIC DNA]</scope>
    <source>
        <strain evidence="2 3">SAG 2523</strain>
    </source>
</reference>
<gene>
    <name evidence="2" type="ORF">WJX84_007439</name>
</gene>